<dbReference type="Pfam" id="PF07714">
    <property type="entry name" value="PK_Tyr_Ser-Thr"/>
    <property type="match status" value="1"/>
</dbReference>
<dbReference type="GO" id="GO:0005524">
    <property type="term" value="F:ATP binding"/>
    <property type="evidence" value="ECO:0007669"/>
    <property type="project" value="InterPro"/>
</dbReference>
<dbReference type="PROSITE" id="PS50011">
    <property type="entry name" value="PROTEIN_KINASE_DOM"/>
    <property type="match status" value="1"/>
</dbReference>
<proteinExistence type="predicted"/>
<dbReference type="GO" id="GO:0004674">
    <property type="term" value="F:protein serine/threonine kinase activity"/>
    <property type="evidence" value="ECO:0007669"/>
    <property type="project" value="TreeGrafter"/>
</dbReference>
<dbReference type="PANTHER" id="PTHR44329:SF214">
    <property type="entry name" value="PROTEIN KINASE DOMAIN-CONTAINING PROTEIN"/>
    <property type="match status" value="1"/>
</dbReference>
<sequence>MPRRALREEAVMGADGPGGPGSIPRVTPDDSFNGKTVTIPGVLVGIPIGIVLLLLGFCIAKILTRYRTKDTTKDGYAPSPSTPTVSHDVDFALPILSPATLHEPRLSVALDWRELEHYRLDMNQTIRIRRLAGGGFGSVWLGTYANEPVAIKVMDEGRLRLATAVQRFLDEVKLMARLEHPNVVRFIGACWQSLDAVNLVVEYMDMGDLKDQLDCRAKMSWVRKVHCATDILRALVYLHDQNIIHRDLKSRNVLMDSHKPCKLSDFGISRELVSRTMSHEVGTFLWAAPEVLKGGKLTVAADIYSFGMLLSELDTHQVPFDGLLT</sequence>
<name>A0A6A4ZUY7_9STRA</name>
<dbReference type="PRINTS" id="PR00109">
    <property type="entry name" value="TYRKINASE"/>
</dbReference>
<dbReference type="EMBL" id="VJMH01000254">
    <property type="protein sequence ID" value="KAF0717406.1"/>
    <property type="molecule type" value="Genomic_DNA"/>
</dbReference>
<dbReference type="InterPro" id="IPR001245">
    <property type="entry name" value="Ser-Thr/Tyr_kinase_cat_dom"/>
</dbReference>
<feature type="compositionally biased region" description="Basic and acidic residues" evidence="1">
    <location>
        <begin position="1"/>
        <end position="10"/>
    </location>
</feature>
<feature type="domain" description="Protein kinase" evidence="3">
    <location>
        <begin position="125"/>
        <end position="325"/>
    </location>
</feature>
<comment type="caution">
    <text evidence="4">The sequence shown here is derived from an EMBL/GenBank/DDBJ whole genome shotgun (WGS) entry which is preliminary data.</text>
</comment>
<dbReference type="Gene3D" id="1.10.510.10">
    <property type="entry name" value="Transferase(Phosphotransferase) domain 1"/>
    <property type="match status" value="1"/>
</dbReference>
<evidence type="ECO:0000256" key="2">
    <source>
        <dbReference type="SAM" id="Phobius"/>
    </source>
</evidence>
<dbReference type="InterPro" id="IPR051681">
    <property type="entry name" value="Ser/Thr_Kinases-Pseudokinases"/>
</dbReference>
<reference evidence="4" key="1">
    <citation type="submission" date="2019-06" db="EMBL/GenBank/DDBJ databases">
        <title>Genomics analysis of Aphanomyces spp. identifies a new class of oomycete effector associated with host adaptation.</title>
        <authorList>
            <person name="Gaulin E."/>
        </authorList>
    </citation>
    <scope>NUCLEOTIDE SEQUENCE</scope>
    <source>
        <strain evidence="4">CBS 578.67</strain>
    </source>
</reference>
<evidence type="ECO:0000256" key="1">
    <source>
        <dbReference type="SAM" id="MobiDB-lite"/>
    </source>
</evidence>
<dbReference type="SMART" id="SM00220">
    <property type="entry name" value="S_TKc"/>
    <property type="match status" value="1"/>
</dbReference>
<dbReference type="InterPro" id="IPR008271">
    <property type="entry name" value="Ser/Thr_kinase_AS"/>
</dbReference>
<dbReference type="AlphaFoldDB" id="A0A6A4ZUY7"/>
<gene>
    <name evidence="4" type="ORF">As57867_002302</name>
</gene>
<keyword evidence="2" id="KW-0472">Membrane</keyword>
<protein>
    <recommendedName>
        <fullName evidence="3">Protein kinase domain-containing protein</fullName>
    </recommendedName>
</protein>
<keyword evidence="2" id="KW-0812">Transmembrane</keyword>
<organism evidence="4">
    <name type="scientific">Aphanomyces stellatus</name>
    <dbReference type="NCBI Taxonomy" id="120398"/>
    <lineage>
        <taxon>Eukaryota</taxon>
        <taxon>Sar</taxon>
        <taxon>Stramenopiles</taxon>
        <taxon>Oomycota</taxon>
        <taxon>Saprolegniomycetes</taxon>
        <taxon>Saprolegniales</taxon>
        <taxon>Verrucalvaceae</taxon>
        <taxon>Aphanomyces</taxon>
    </lineage>
</organism>
<dbReference type="PROSITE" id="PS00108">
    <property type="entry name" value="PROTEIN_KINASE_ST"/>
    <property type="match status" value="1"/>
</dbReference>
<dbReference type="PANTHER" id="PTHR44329">
    <property type="entry name" value="SERINE/THREONINE-PROTEIN KINASE TNNI3K-RELATED"/>
    <property type="match status" value="1"/>
</dbReference>
<dbReference type="SUPFAM" id="SSF56112">
    <property type="entry name" value="Protein kinase-like (PK-like)"/>
    <property type="match status" value="1"/>
</dbReference>
<dbReference type="OrthoDB" id="4062651at2759"/>
<dbReference type="InterPro" id="IPR000719">
    <property type="entry name" value="Prot_kinase_dom"/>
</dbReference>
<feature type="non-terminal residue" evidence="4">
    <location>
        <position position="325"/>
    </location>
</feature>
<keyword evidence="2" id="KW-1133">Transmembrane helix</keyword>
<dbReference type="InterPro" id="IPR011009">
    <property type="entry name" value="Kinase-like_dom_sf"/>
</dbReference>
<accession>A0A6A4ZUY7</accession>
<evidence type="ECO:0000313" key="4">
    <source>
        <dbReference type="EMBL" id="KAF0717406.1"/>
    </source>
</evidence>
<feature type="region of interest" description="Disordered" evidence="1">
    <location>
        <begin position="1"/>
        <end position="29"/>
    </location>
</feature>
<feature type="transmembrane region" description="Helical" evidence="2">
    <location>
        <begin position="39"/>
        <end position="63"/>
    </location>
</feature>
<evidence type="ECO:0000259" key="3">
    <source>
        <dbReference type="PROSITE" id="PS50011"/>
    </source>
</evidence>